<dbReference type="Gene3D" id="3.20.20.330">
    <property type="entry name" value="Homocysteine-binding-like domain"/>
    <property type="match status" value="1"/>
</dbReference>
<keyword evidence="3" id="KW-0479">Metal-binding</keyword>
<keyword evidence="2 3" id="KW-0808">Transferase</keyword>
<keyword evidence="1 3" id="KW-0489">Methyltransferase</keyword>
<sequence length="317" mass="36268">MRFEEIYKSSKIILTEGALVERLKSEFNAEMDECINHAGLIYTHPESLESLYRQYIDIGQEYNLPIMIMTPTRKVNFESLKNSQFNGKNLIDDSCAFLNRIKKSYNKYSEKILVGGLLGCKGDAYSGKKVLGINDAYLFHKQQTSQFIEKDIDFLFAGIMPEINEIKGMARAIAETNIPYIISFMLRKDGCLMDGTVLSKAIEMIDNEVFPNPVCYMTNCIHPTNLIHGIIQDENKNSQFLKRLKGIQSNASILTPEELNNCNILQQDDFDQIINEMCFLRNEFNFKIFGGCCGTNDKFIKSLTEKLTSTEHNNQYT</sequence>
<evidence type="ECO:0000256" key="3">
    <source>
        <dbReference type="PROSITE-ProRule" id="PRU00333"/>
    </source>
</evidence>
<comment type="caution">
    <text evidence="5">The sequence shown here is derived from an EMBL/GenBank/DDBJ whole genome shotgun (WGS) entry which is preliminary data.</text>
</comment>
<dbReference type="STRING" id="1544798.LH29_24435"/>
<gene>
    <name evidence="5" type="ORF">LH29_24435</name>
</gene>
<evidence type="ECO:0000313" key="6">
    <source>
        <dbReference type="Proteomes" id="UP000032544"/>
    </source>
</evidence>
<keyword evidence="3" id="KW-0862">Zinc</keyword>
<dbReference type="PROSITE" id="PS50970">
    <property type="entry name" value="HCY"/>
    <property type="match status" value="1"/>
</dbReference>
<proteinExistence type="predicted"/>
<dbReference type="Proteomes" id="UP000032544">
    <property type="component" value="Unassembled WGS sequence"/>
</dbReference>
<keyword evidence="6" id="KW-1185">Reference proteome</keyword>
<dbReference type="RefSeq" id="WP_045033828.1">
    <property type="nucleotide sequence ID" value="NZ_JRHC01000011.1"/>
</dbReference>
<accession>A0A0D8J4F1</accession>
<feature type="binding site" evidence="3">
    <location>
        <position position="220"/>
    </location>
    <ligand>
        <name>Zn(2+)</name>
        <dbReference type="ChEBI" id="CHEBI:29105"/>
    </ligand>
</feature>
<evidence type="ECO:0000259" key="4">
    <source>
        <dbReference type="PROSITE" id="PS50970"/>
    </source>
</evidence>
<evidence type="ECO:0000256" key="1">
    <source>
        <dbReference type="ARBA" id="ARBA00022603"/>
    </source>
</evidence>
<dbReference type="GO" id="GO:0032259">
    <property type="term" value="P:methylation"/>
    <property type="evidence" value="ECO:0007669"/>
    <property type="project" value="UniProtKB-KW"/>
</dbReference>
<feature type="binding site" evidence="3">
    <location>
        <position position="293"/>
    </location>
    <ligand>
        <name>Zn(2+)</name>
        <dbReference type="ChEBI" id="CHEBI:29105"/>
    </ligand>
</feature>
<dbReference type="InterPro" id="IPR003726">
    <property type="entry name" value="HCY_dom"/>
</dbReference>
<organism evidence="5 6">
    <name type="scientific">Draconibacterium sediminis</name>
    <dbReference type="NCBI Taxonomy" id="1544798"/>
    <lineage>
        <taxon>Bacteria</taxon>
        <taxon>Pseudomonadati</taxon>
        <taxon>Bacteroidota</taxon>
        <taxon>Bacteroidia</taxon>
        <taxon>Marinilabiliales</taxon>
        <taxon>Prolixibacteraceae</taxon>
        <taxon>Draconibacterium</taxon>
    </lineage>
</organism>
<protein>
    <recommendedName>
        <fullName evidence="4">Hcy-binding domain-containing protein</fullName>
    </recommendedName>
</protein>
<evidence type="ECO:0000313" key="5">
    <source>
        <dbReference type="EMBL" id="KJF41649.1"/>
    </source>
</evidence>
<feature type="domain" description="Hcy-binding" evidence="4">
    <location>
        <begin position="1"/>
        <end position="307"/>
    </location>
</feature>
<dbReference type="SUPFAM" id="SSF82282">
    <property type="entry name" value="Homocysteine S-methyltransferase"/>
    <property type="match status" value="1"/>
</dbReference>
<name>A0A0D8J4F1_9BACT</name>
<dbReference type="GO" id="GO:0008168">
    <property type="term" value="F:methyltransferase activity"/>
    <property type="evidence" value="ECO:0007669"/>
    <property type="project" value="UniProtKB-UniRule"/>
</dbReference>
<dbReference type="Pfam" id="PF02574">
    <property type="entry name" value="S-methyl_trans"/>
    <property type="match status" value="1"/>
</dbReference>
<feature type="binding site" evidence="3">
    <location>
        <position position="292"/>
    </location>
    <ligand>
        <name>Zn(2+)</name>
        <dbReference type="ChEBI" id="CHEBI:29105"/>
    </ligand>
</feature>
<dbReference type="OrthoDB" id="9803687at2"/>
<dbReference type="EMBL" id="JRHC01000011">
    <property type="protein sequence ID" value="KJF41649.1"/>
    <property type="molecule type" value="Genomic_DNA"/>
</dbReference>
<dbReference type="AlphaFoldDB" id="A0A0D8J4F1"/>
<dbReference type="InterPro" id="IPR036589">
    <property type="entry name" value="HCY_dom_sf"/>
</dbReference>
<reference evidence="5 6" key="1">
    <citation type="submission" date="2014-09" db="EMBL/GenBank/DDBJ databases">
        <title>Draft Genome Sequence of Draconibacterium sp. JN14CK-3.</title>
        <authorList>
            <person name="Dong C."/>
            <person name="Lai Q."/>
            <person name="Shao Z."/>
        </authorList>
    </citation>
    <scope>NUCLEOTIDE SEQUENCE [LARGE SCALE GENOMIC DNA]</scope>
    <source>
        <strain evidence="5 6">JN14CK-3</strain>
    </source>
</reference>
<dbReference type="GO" id="GO:0046872">
    <property type="term" value="F:metal ion binding"/>
    <property type="evidence" value="ECO:0007669"/>
    <property type="project" value="UniProtKB-KW"/>
</dbReference>
<dbReference type="PANTHER" id="PTHR11103">
    <property type="entry name" value="SLR1189 PROTEIN"/>
    <property type="match status" value="1"/>
</dbReference>
<comment type="cofactor">
    <cofactor evidence="3">
        <name>Zn(2+)</name>
        <dbReference type="ChEBI" id="CHEBI:29105"/>
    </cofactor>
</comment>
<dbReference type="PANTHER" id="PTHR11103:SF18">
    <property type="entry name" value="SLR1189 PROTEIN"/>
    <property type="match status" value="1"/>
</dbReference>
<evidence type="ECO:0000256" key="2">
    <source>
        <dbReference type="ARBA" id="ARBA00022679"/>
    </source>
</evidence>